<accession>A0A3N0V4N6</accession>
<evidence type="ECO:0000256" key="3">
    <source>
        <dbReference type="ARBA" id="ARBA00023054"/>
    </source>
</evidence>
<dbReference type="PANTHER" id="PTHR30288">
    <property type="entry name" value="FLAGELLAR CAP/ASSEMBLY PROTEIN FLID"/>
    <property type="match status" value="1"/>
</dbReference>
<gene>
    <name evidence="8" type="ORF">ED208_13670</name>
</gene>
<dbReference type="GO" id="GO:0007155">
    <property type="term" value="P:cell adhesion"/>
    <property type="evidence" value="ECO:0007669"/>
    <property type="project" value="InterPro"/>
</dbReference>
<dbReference type="AlphaFoldDB" id="A0A3N0V4N6"/>
<sequence length="454" mass="46710">MASITSAGVGSGLDVATLVSQLVAAERQAPAARLSTAQTKAQTQLSAFGTFRSALASLQDAAKALRDGGTATLKASTSETGYANVVTTTGAAAGDYRLEVVQLAKAHKLASGTFASSSTTVGEGTLTIGVGDKSFEVQIDSEHSTLAGIRDAINDASGNKGVRASLLNTAGGVRLTLTSTTTGADGALTVQHGDGETALDALVYDPLGSSTLSQVDPAQDAKIRLDGYDFESSDNIFEDAVAGLTITATKAEEGKQINVSIGRDGTAAKAAIDNFVNRYNALNATVATLGRYNASTQDSGPLLGDSTLRSLSQQLRAVLSSGVDSGSYKQLSQIGISFSTDGSLKTDATKLSAALDSDPTAVSKLLGKDGLGSKVFDLAAPFLASDGRIQARQDAANARLKEISKQQSALDDRMSRVQSRYQTQFGALDTLIAQLKTTSSYLTQQLANLPSSSS</sequence>
<keyword evidence="5" id="KW-0964">Secreted</keyword>
<evidence type="ECO:0000259" key="7">
    <source>
        <dbReference type="Pfam" id="PF07195"/>
    </source>
</evidence>
<keyword evidence="9" id="KW-1185">Reference proteome</keyword>
<evidence type="ECO:0000313" key="9">
    <source>
        <dbReference type="Proteomes" id="UP000282106"/>
    </source>
</evidence>
<dbReference type="Pfam" id="PF07196">
    <property type="entry name" value="Flagellin_IN"/>
    <property type="match status" value="1"/>
</dbReference>
<feature type="domain" description="Flagellar hook-associated protein 2 N-terminal" evidence="6">
    <location>
        <begin position="11"/>
        <end position="107"/>
    </location>
</feature>
<dbReference type="Proteomes" id="UP000282106">
    <property type="component" value="Unassembled WGS sequence"/>
</dbReference>
<evidence type="ECO:0000256" key="5">
    <source>
        <dbReference type="RuleBase" id="RU362066"/>
    </source>
</evidence>
<comment type="similarity">
    <text evidence="1 5">Belongs to the FliD family.</text>
</comment>
<comment type="caution">
    <text evidence="8">The sequence shown here is derived from an EMBL/GenBank/DDBJ whole genome shotgun (WGS) entry which is preliminary data.</text>
</comment>
<dbReference type="Pfam" id="PF07195">
    <property type="entry name" value="FliD_C"/>
    <property type="match status" value="1"/>
</dbReference>
<dbReference type="InterPro" id="IPR010810">
    <property type="entry name" value="Flagellin_hook_IN_motif"/>
</dbReference>
<comment type="subcellular location">
    <subcellularLocation>
        <location evidence="5">Secreted</location>
    </subcellularLocation>
    <subcellularLocation>
        <location evidence="5">Bacterial flagellum</location>
    </subcellularLocation>
</comment>
<evidence type="ECO:0000256" key="4">
    <source>
        <dbReference type="ARBA" id="ARBA00023143"/>
    </source>
</evidence>
<organism evidence="8 9">
    <name type="scientific">Stagnimonas aquatica</name>
    <dbReference type="NCBI Taxonomy" id="2689987"/>
    <lineage>
        <taxon>Bacteria</taxon>
        <taxon>Pseudomonadati</taxon>
        <taxon>Pseudomonadota</taxon>
        <taxon>Gammaproteobacteria</taxon>
        <taxon>Nevskiales</taxon>
        <taxon>Nevskiaceae</taxon>
        <taxon>Stagnimonas</taxon>
    </lineage>
</organism>
<comment type="subunit">
    <text evidence="2 5">Homopentamer.</text>
</comment>
<dbReference type="GO" id="GO:0009424">
    <property type="term" value="C:bacterial-type flagellum hook"/>
    <property type="evidence" value="ECO:0007669"/>
    <property type="project" value="UniProtKB-UniRule"/>
</dbReference>
<dbReference type="FunCoup" id="A0A3N0V4N6">
    <property type="interactions" value="43"/>
</dbReference>
<dbReference type="InterPro" id="IPR003481">
    <property type="entry name" value="FliD_N"/>
</dbReference>
<feature type="domain" description="Flagellar hook-associated protein 2 C-terminal" evidence="7">
    <location>
        <begin position="218"/>
        <end position="436"/>
    </location>
</feature>
<dbReference type="GO" id="GO:0071973">
    <property type="term" value="P:bacterial-type flagellum-dependent cell motility"/>
    <property type="evidence" value="ECO:0007669"/>
    <property type="project" value="TreeGrafter"/>
</dbReference>
<dbReference type="RefSeq" id="WP_123212484.1">
    <property type="nucleotide sequence ID" value="NZ_RJVO01000007.1"/>
</dbReference>
<evidence type="ECO:0000256" key="2">
    <source>
        <dbReference type="ARBA" id="ARBA00011255"/>
    </source>
</evidence>
<keyword evidence="8" id="KW-0969">Cilium</keyword>
<comment type="function">
    <text evidence="5">Required for morphogenesis and for the elongation of the flagellar filament by facilitating polymerization of the flagellin monomers at the tip of growing filament. Forms a capping structure, which prevents flagellin subunits (transported through the central channel of the flagellum) from leaking out without polymerization at the distal end.</text>
</comment>
<proteinExistence type="inferred from homology"/>
<dbReference type="GO" id="GO:0005576">
    <property type="term" value="C:extracellular region"/>
    <property type="evidence" value="ECO:0007669"/>
    <property type="project" value="UniProtKB-SubCell"/>
</dbReference>
<reference evidence="8 9" key="1">
    <citation type="submission" date="2018-10" db="EMBL/GenBank/DDBJ databases">
        <authorList>
            <person name="Chen W.-M."/>
        </authorList>
    </citation>
    <scope>NUCLEOTIDE SEQUENCE [LARGE SCALE GENOMIC DNA]</scope>
    <source>
        <strain evidence="8 9">THS-13</strain>
    </source>
</reference>
<evidence type="ECO:0000259" key="6">
    <source>
        <dbReference type="Pfam" id="PF02465"/>
    </source>
</evidence>
<keyword evidence="3" id="KW-0175">Coiled coil</keyword>
<protein>
    <recommendedName>
        <fullName evidence="5">Flagellar hook-associated protein 2</fullName>
        <shortName evidence="5">HAP2</shortName>
    </recommendedName>
    <alternativeName>
        <fullName evidence="5">Flagellar cap protein</fullName>
    </alternativeName>
</protein>
<evidence type="ECO:0000313" key="8">
    <source>
        <dbReference type="EMBL" id="ROH87760.1"/>
    </source>
</evidence>
<evidence type="ECO:0000256" key="1">
    <source>
        <dbReference type="ARBA" id="ARBA00009764"/>
    </source>
</evidence>
<dbReference type="InParanoid" id="A0A3N0V4N6"/>
<dbReference type="EMBL" id="RJVO01000007">
    <property type="protein sequence ID" value="ROH87760.1"/>
    <property type="molecule type" value="Genomic_DNA"/>
</dbReference>
<dbReference type="InterPro" id="IPR040026">
    <property type="entry name" value="FliD"/>
</dbReference>
<keyword evidence="8" id="KW-0966">Cell projection</keyword>
<dbReference type="Pfam" id="PF02465">
    <property type="entry name" value="FliD_N"/>
    <property type="match status" value="1"/>
</dbReference>
<name>A0A3N0V4N6_9GAMM</name>
<dbReference type="PANTHER" id="PTHR30288:SF0">
    <property type="entry name" value="FLAGELLAR HOOK-ASSOCIATED PROTEIN 2"/>
    <property type="match status" value="1"/>
</dbReference>
<dbReference type="GO" id="GO:0009421">
    <property type="term" value="C:bacterial-type flagellum filament cap"/>
    <property type="evidence" value="ECO:0007669"/>
    <property type="project" value="InterPro"/>
</dbReference>
<dbReference type="InterPro" id="IPR010809">
    <property type="entry name" value="FliD_C"/>
</dbReference>
<keyword evidence="8" id="KW-0282">Flagellum</keyword>
<keyword evidence="4 5" id="KW-0975">Bacterial flagellum</keyword>